<gene>
    <name evidence="1" type="ORF">SEMRO_1401_G269530.1</name>
</gene>
<dbReference type="Proteomes" id="UP001153069">
    <property type="component" value="Unassembled WGS sequence"/>
</dbReference>
<keyword evidence="2" id="KW-1185">Reference proteome</keyword>
<comment type="caution">
    <text evidence="1">The sequence shown here is derived from an EMBL/GenBank/DDBJ whole genome shotgun (WGS) entry which is preliminary data.</text>
</comment>
<dbReference type="AlphaFoldDB" id="A0A9N8EN14"/>
<evidence type="ECO:0000313" key="2">
    <source>
        <dbReference type="Proteomes" id="UP001153069"/>
    </source>
</evidence>
<proteinExistence type="predicted"/>
<organism evidence="1 2">
    <name type="scientific">Seminavis robusta</name>
    <dbReference type="NCBI Taxonomy" id="568900"/>
    <lineage>
        <taxon>Eukaryota</taxon>
        <taxon>Sar</taxon>
        <taxon>Stramenopiles</taxon>
        <taxon>Ochrophyta</taxon>
        <taxon>Bacillariophyta</taxon>
        <taxon>Bacillariophyceae</taxon>
        <taxon>Bacillariophycidae</taxon>
        <taxon>Naviculales</taxon>
        <taxon>Naviculaceae</taxon>
        <taxon>Seminavis</taxon>
    </lineage>
</organism>
<name>A0A9N8EN14_9STRA</name>
<sequence>MAKQRKKKTTAQTPWAQSKAKKLLKDDIITGRVTVDMMPADVFVMRPEFAEYGKSRFGPNLRNLQKAIARDYNRMSKDCEYFGNDMSVLLEQRKDNPPIKRSWHTSEAKTLLQEDIDNGVHLSIDPETGTKIEPKAIYQLRPEYREFSLKVFRNHIYQEVKRREKMESKH</sequence>
<reference evidence="1" key="1">
    <citation type="submission" date="2020-06" db="EMBL/GenBank/DDBJ databases">
        <authorList>
            <consortium name="Plant Systems Biology data submission"/>
        </authorList>
    </citation>
    <scope>NUCLEOTIDE SEQUENCE</scope>
    <source>
        <strain evidence="1">D6</strain>
    </source>
</reference>
<protein>
    <submittedName>
        <fullName evidence="1">Uncharacterized protein</fullName>
    </submittedName>
</protein>
<accession>A0A9N8EN14</accession>
<evidence type="ECO:0000313" key="1">
    <source>
        <dbReference type="EMBL" id="CAB9523305.1"/>
    </source>
</evidence>
<dbReference type="EMBL" id="CAICTM010001399">
    <property type="protein sequence ID" value="CAB9523305.1"/>
    <property type="molecule type" value="Genomic_DNA"/>
</dbReference>